<proteinExistence type="predicted"/>
<dbReference type="EMBL" id="AZGB01000016">
    <property type="protein sequence ID" value="KRM06271.1"/>
    <property type="molecule type" value="Genomic_DNA"/>
</dbReference>
<evidence type="ECO:0000313" key="1">
    <source>
        <dbReference type="EMBL" id="KRM06271.1"/>
    </source>
</evidence>
<dbReference type="InterPro" id="IPR008183">
    <property type="entry name" value="Aldose_1/G6P_1-epimerase"/>
</dbReference>
<dbReference type="GO" id="GO:0030246">
    <property type="term" value="F:carbohydrate binding"/>
    <property type="evidence" value="ECO:0007669"/>
    <property type="project" value="InterPro"/>
</dbReference>
<comment type="caution">
    <text evidence="1">The sequence shown here is derived from an EMBL/GenBank/DDBJ whole genome shotgun (WGS) entry which is preliminary data.</text>
</comment>
<dbReference type="PANTHER" id="PTHR11122:SF13">
    <property type="entry name" value="GLUCOSE-6-PHOSPHATE 1-EPIMERASE"/>
    <property type="match status" value="1"/>
</dbReference>
<dbReference type="Pfam" id="PF01263">
    <property type="entry name" value="Aldose_epim"/>
    <property type="match status" value="1"/>
</dbReference>
<dbReference type="Gene3D" id="2.70.98.10">
    <property type="match status" value="1"/>
</dbReference>
<dbReference type="STRING" id="1423750.FC89_GL001143"/>
<dbReference type="SUPFAM" id="SSF74650">
    <property type="entry name" value="Galactose mutarotase-like"/>
    <property type="match status" value="1"/>
</dbReference>
<dbReference type="CDD" id="cd09024">
    <property type="entry name" value="Aldose_epim_lacX"/>
    <property type="match status" value="1"/>
</dbReference>
<evidence type="ECO:0000313" key="2">
    <source>
        <dbReference type="Proteomes" id="UP000051451"/>
    </source>
</evidence>
<reference evidence="1 2" key="1">
    <citation type="journal article" date="2015" name="Genome Announc.">
        <title>Expanding the biotechnology potential of lactobacilli through comparative genomics of 213 strains and associated genera.</title>
        <authorList>
            <person name="Sun Z."/>
            <person name="Harris H.M."/>
            <person name="McCann A."/>
            <person name="Guo C."/>
            <person name="Argimon S."/>
            <person name="Zhang W."/>
            <person name="Yang X."/>
            <person name="Jeffery I.B."/>
            <person name="Cooney J.C."/>
            <person name="Kagawa T.F."/>
            <person name="Liu W."/>
            <person name="Song Y."/>
            <person name="Salvetti E."/>
            <person name="Wrobel A."/>
            <person name="Rasinkangas P."/>
            <person name="Parkhill J."/>
            <person name="Rea M.C."/>
            <person name="O'Sullivan O."/>
            <person name="Ritari J."/>
            <person name="Douillard F.P."/>
            <person name="Paul Ross R."/>
            <person name="Yang R."/>
            <person name="Briner A.E."/>
            <person name="Felis G.E."/>
            <person name="de Vos W.M."/>
            <person name="Barrangou R."/>
            <person name="Klaenhammer T.R."/>
            <person name="Caufield P.W."/>
            <person name="Cui Y."/>
            <person name="Zhang H."/>
            <person name="O'Toole P.W."/>
        </authorList>
    </citation>
    <scope>NUCLEOTIDE SEQUENCE [LARGE SCALE GENOMIC DNA]</scope>
    <source>
        <strain evidence="1 2">DSM 18630</strain>
    </source>
</reference>
<dbReference type="GO" id="GO:0016853">
    <property type="term" value="F:isomerase activity"/>
    <property type="evidence" value="ECO:0007669"/>
    <property type="project" value="InterPro"/>
</dbReference>
<accession>A0A0R1VLN3</accession>
<organism evidence="1 2">
    <name type="scientific">Liquorilactobacillus ghanensis DSM 18630</name>
    <dbReference type="NCBI Taxonomy" id="1423750"/>
    <lineage>
        <taxon>Bacteria</taxon>
        <taxon>Bacillati</taxon>
        <taxon>Bacillota</taxon>
        <taxon>Bacilli</taxon>
        <taxon>Lactobacillales</taxon>
        <taxon>Lactobacillaceae</taxon>
        <taxon>Liquorilactobacillus</taxon>
    </lineage>
</organism>
<dbReference type="InterPro" id="IPR014718">
    <property type="entry name" value="GH-type_carb-bd"/>
</dbReference>
<dbReference type="GO" id="GO:0005975">
    <property type="term" value="P:carbohydrate metabolic process"/>
    <property type="evidence" value="ECO:0007669"/>
    <property type="project" value="InterPro"/>
</dbReference>
<dbReference type="PANTHER" id="PTHR11122">
    <property type="entry name" value="APOSPORY-ASSOCIATED PROTEIN C-RELATED"/>
    <property type="match status" value="1"/>
</dbReference>
<dbReference type="Proteomes" id="UP000051451">
    <property type="component" value="Unassembled WGS sequence"/>
</dbReference>
<dbReference type="AlphaFoldDB" id="A0A0R1VLN3"/>
<keyword evidence="2" id="KW-1185">Reference proteome</keyword>
<dbReference type="InterPro" id="IPR011013">
    <property type="entry name" value="Gal_mutarotase_sf_dom"/>
</dbReference>
<sequence length="279" mass="32045">MGSQLTNFVNKKNGFDYLWNGKEWPKHAPLLFPAIGRSNKDSYLVDEQPFDMPQHGFAADENFEVIQKSDSAVVFELKSNSETQLMYPFDFSLKVRYQLLSTGLSVSFKVTNLSSKTMPFALGSHPAFNLPIATDQGSFEDYYLEFAGNQDRLQAYEIVMKPFPYRTGKLELLPTQNKHQIKLSRQLFANGLRIIANQDITEVKLGSTKTNQRISLKLKDFRNVCLWTKEDQPLPFLCIEPFNGLPDVYGEPIDWMKKDGNLFLKPAQSKLMQYEIIFD</sequence>
<name>A0A0R1VLN3_9LACO</name>
<dbReference type="PATRIC" id="fig|1423750.3.peg.1169"/>
<protein>
    <submittedName>
        <fullName evidence="1">Aldose 1-epimerase</fullName>
    </submittedName>
</protein>
<dbReference type="InterPro" id="IPR037481">
    <property type="entry name" value="LacX"/>
</dbReference>
<gene>
    <name evidence="1" type="ORF">FC89_GL001143</name>
</gene>